<dbReference type="InterPro" id="IPR003673">
    <property type="entry name" value="CoA-Trfase_fam_III"/>
</dbReference>
<sequence>MMLPIRNIVKSLSNVRISVFRRCQSTIEADQFQPLSGVKILDLSRVVAGPFCSMVLADLGADVIKVERTGAGDDSRTWIPPTAGSESLYFLAVNRNKKSIAVDFSKKEGAELVRQLAKQSDVLIENFLPGKLRKFNLDYESLKAINNELIYCSITGYGQTGPYKDRGGYDVIAAAVGGLLSITGQPEGEPCKVGVPLTDIATGLFAHGAIISALLERKESGRGRQIDCSLLSVQVACLIHIAANYLNNSLMGKRYGTAHPSIVPYQAFQTKDGHFVMGGGNNKSFKEICQRLRLDYLSDDDRFVTNEKRVANREELVKIITDRMKEKTNDEWVKALDGATFPYGPVNNMEKVFNDQQVLHNELIEEMNHPKAGSIKLPAHPVRYDNKAHKFRTAPPCLGEHTNEVLTNELNMSDNDIRDLKNRGIIQ</sequence>
<dbReference type="OrthoDB" id="5863171at2759"/>
<reference evidence="3 4" key="1">
    <citation type="submission" date="2020-08" db="EMBL/GenBank/DDBJ databases">
        <authorList>
            <person name="Hejnol A."/>
        </authorList>
    </citation>
    <scope>NUCLEOTIDE SEQUENCE [LARGE SCALE GENOMIC DNA]</scope>
</reference>
<evidence type="ECO:0000313" key="3">
    <source>
        <dbReference type="EMBL" id="CAD5117457.1"/>
    </source>
</evidence>
<dbReference type="Pfam" id="PF02515">
    <property type="entry name" value="CoA_transf_3"/>
    <property type="match status" value="1"/>
</dbReference>
<comment type="similarity">
    <text evidence="1">Belongs to the CoA-transferase III family.</text>
</comment>
<evidence type="ECO:0000313" key="4">
    <source>
        <dbReference type="Proteomes" id="UP000549394"/>
    </source>
</evidence>
<organism evidence="3 4">
    <name type="scientific">Dimorphilus gyrociliatus</name>
    <dbReference type="NCBI Taxonomy" id="2664684"/>
    <lineage>
        <taxon>Eukaryota</taxon>
        <taxon>Metazoa</taxon>
        <taxon>Spiralia</taxon>
        <taxon>Lophotrochozoa</taxon>
        <taxon>Annelida</taxon>
        <taxon>Polychaeta</taxon>
        <taxon>Polychaeta incertae sedis</taxon>
        <taxon>Dinophilidae</taxon>
        <taxon>Dimorphilus</taxon>
    </lineage>
</organism>
<dbReference type="Proteomes" id="UP000549394">
    <property type="component" value="Unassembled WGS sequence"/>
</dbReference>
<dbReference type="PANTHER" id="PTHR48207:SF3">
    <property type="entry name" value="SUCCINATE--HYDROXYMETHYLGLUTARATE COA-TRANSFERASE"/>
    <property type="match status" value="1"/>
</dbReference>
<dbReference type="InterPro" id="IPR044855">
    <property type="entry name" value="CoA-Trfase_III_dom3_sf"/>
</dbReference>
<accession>A0A7I8VMG6</accession>
<dbReference type="FunFam" id="3.30.1540.10:FF:000005">
    <property type="entry name" value="succinate--hydroxymethylglutarate CoA-transferase isoform X4"/>
    <property type="match status" value="1"/>
</dbReference>
<dbReference type="PANTHER" id="PTHR48207">
    <property type="entry name" value="SUCCINATE--HYDROXYMETHYLGLUTARATE COA-TRANSFERASE"/>
    <property type="match status" value="1"/>
</dbReference>
<dbReference type="InterPro" id="IPR023606">
    <property type="entry name" value="CoA-Trfase_III_dom_1_sf"/>
</dbReference>
<comment type="caution">
    <text evidence="3">The sequence shown here is derived from an EMBL/GenBank/DDBJ whole genome shotgun (WGS) entry which is preliminary data.</text>
</comment>
<proteinExistence type="inferred from homology"/>
<keyword evidence="2" id="KW-0808">Transferase</keyword>
<dbReference type="Gene3D" id="3.30.1540.10">
    <property type="entry name" value="formyl-coa transferase, domain 3"/>
    <property type="match status" value="1"/>
</dbReference>
<gene>
    <name evidence="3" type="ORF">DGYR_LOCUS5984</name>
</gene>
<dbReference type="GO" id="GO:0005739">
    <property type="term" value="C:mitochondrion"/>
    <property type="evidence" value="ECO:0007669"/>
    <property type="project" value="TreeGrafter"/>
</dbReference>
<name>A0A7I8VMG6_9ANNE</name>
<dbReference type="Gene3D" id="3.40.50.10540">
    <property type="entry name" value="Crotonobetainyl-coa:carnitine coa-transferase, domain 1"/>
    <property type="match status" value="1"/>
</dbReference>
<dbReference type="EMBL" id="CAJFCJ010000007">
    <property type="protein sequence ID" value="CAD5117457.1"/>
    <property type="molecule type" value="Genomic_DNA"/>
</dbReference>
<dbReference type="GO" id="GO:0047369">
    <property type="term" value="F:succinate-hydroxymethylglutarate CoA-transferase activity"/>
    <property type="evidence" value="ECO:0007669"/>
    <property type="project" value="TreeGrafter"/>
</dbReference>
<evidence type="ECO:0000256" key="1">
    <source>
        <dbReference type="ARBA" id="ARBA00008383"/>
    </source>
</evidence>
<keyword evidence="4" id="KW-1185">Reference proteome</keyword>
<dbReference type="InterPro" id="IPR050483">
    <property type="entry name" value="CoA-transferase_III_domain"/>
</dbReference>
<dbReference type="AlphaFoldDB" id="A0A7I8VMG6"/>
<dbReference type="SUPFAM" id="SSF89796">
    <property type="entry name" value="CoA-transferase family III (CaiB/BaiF)"/>
    <property type="match status" value="1"/>
</dbReference>
<protein>
    <submittedName>
        <fullName evidence="3">DgyrCDS6224</fullName>
    </submittedName>
</protein>
<evidence type="ECO:0000256" key="2">
    <source>
        <dbReference type="ARBA" id="ARBA00022679"/>
    </source>
</evidence>